<proteinExistence type="predicted"/>
<gene>
    <name evidence="1" type="ORF">NYPRO_LOCUS22299</name>
</gene>
<protein>
    <submittedName>
        <fullName evidence="1">(raccoon dog) hypothetical protein</fullName>
    </submittedName>
</protein>
<organism evidence="1 2">
    <name type="scientific">Nyctereutes procyonoides</name>
    <name type="common">Raccoon dog</name>
    <name type="synonym">Canis procyonoides</name>
    <dbReference type="NCBI Taxonomy" id="34880"/>
    <lineage>
        <taxon>Eukaryota</taxon>
        <taxon>Metazoa</taxon>
        <taxon>Chordata</taxon>
        <taxon>Craniata</taxon>
        <taxon>Vertebrata</taxon>
        <taxon>Euteleostomi</taxon>
        <taxon>Mammalia</taxon>
        <taxon>Eutheria</taxon>
        <taxon>Laurasiatheria</taxon>
        <taxon>Carnivora</taxon>
        <taxon>Caniformia</taxon>
        <taxon>Canidae</taxon>
        <taxon>Nyctereutes</taxon>
    </lineage>
</organism>
<evidence type="ECO:0000313" key="2">
    <source>
        <dbReference type="Proteomes" id="UP000645828"/>
    </source>
</evidence>
<dbReference type="EMBL" id="CAJHUB010000769">
    <property type="protein sequence ID" value="CAD7689505.1"/>
    <property type="molecule type" value="Genomic_DNA"/>
</dbReference>
<accession>A0A811ZLD3</accession>
<evidence type="ECO:0000313" key="1">
    <source>
        <dbReference type="EMBL" id="CAD7689505.1"/>
    </source>
</evidence>
<dbReference type="AlphaFoldDB" id="A0A811ZLD3"/>
<name>A0A811ZLD3_NYCPR</name>
<reference evidence="1" key="1">
    <citation type="submission" date="2020-12" db="EMBL/GenBank/DDBJ databases">
        <authorList>
            <consortium name="Molecular Ecology Group"/>
        </authorList>
    </citation>
    <scope>NUCLEOTIDE SEQUENCE</scope>
    <source>
        <strain evidence="1">TBG_1078</strain>
    </source>
</reference>
<dbReference type="Proteomes" id="UP000645828">
    <property type="component" value="Unassembled WGS sequence"/>
</dbReference>
<keyword evidence="2" id="KW-1185">Reference proteome</keyword>
<sequence length="113" mass="13250">MKREIPLDLFSIPLCEQDQDFLNLVTALDMAMKWMDALHQEKDCGRLQAKVEKFKEKKSGPHWPAWDDFEAKNKQLLHKILLNQVVLQSEMCKIFGDLTQQLGQPGHLDMQWE</sequence>
<comment type="caution">
    <text evidence="1">The sequence shown here is derived from an EMBL/GenBank/DDBJ whole genome shotgun (WGS) entry which is preliminary data.</text>
</comment>